<dbReference type="Gene3D" id="2.60.40.10">
    <property type="entry name" value="Immunoglobulins"/>
    <property type="match status" value="1"/>
</dbReference>
<sequence length="251" mass="27782">MSEISTIYNISVIACALFFGGKLCCINRVMEGVSQSVQMSQEKSLMFIRTEAFSEESRSDLHPPADISSSRIYCALNKPKCEINPFMSHSSMVRWASTLTDSAQSPFRGEGRLFLAYDGKNDRLTETSETRANIDITGLYETGNASLILEEELYICTVYLPHLLPQGAVDLEIIVYQLLHVMGHRQESDGNFSQSSRLKLDSVRRTQRAAAALSVIGDAPSIEDSMVMVAVALVLYGIITVAEKGQNRLQL</sequence>
<dbReference type="Proteomes" id="UP001108240">
    <property type="component" value="Unplaced"/>
</dbReference>
<protein>
    <submittedName>
        <fullName evidence="1">Uncharacterized protein</fullName>
    </submittedName>
</protein>
<dbReference type="AlphaFoldDB" id="A0A9J8C4I4"/>
<proteinExistence type="predicted"/>
<keyword evidence="2" id="KW-1185">Reference proteome</keyword>
<evidence type="ECO:0000313" key="2">
    <source>
        <dbReference type="Proteomes" id="UP001108240"/>
    </source>
</evidence>
<organism evidence="1 2">
    <name type="scientific">Cyprinus carpio carpio</name>
    <dbReference type="NCBI Taxonomy" id="630221"/>
    <lineage>
        <taxon>Eukaryota</taxon>
        <taxon>Metazoa</taxon>
        <taxon>Chordata</taxon>
        <taxon>Craniata</taxon>
        <taxon>Vertebrata</taxon>
        <taxon>Euteleostomi</taxon>
        <taxon>Actinopterygii</taxon>
        <taxon>Neopterygii</taxon>
        <taxon>Teleostei</taxon>
        <taxon>Ostariophysi</taxon>
        <taxon>Cypriniformes</taxon>
        <taxon>Cyprinidae</taxon>
        <taxon>Cyprininae</taxon>
        <taxon>Cyprinus</taxon>
    </lineage>
</organism>
<reference evidence="1" key="1">
    <citation type="submission" date="2025-08" db="UniProtKB">
        <authorList>
            <consortium name="Ensembl"/>
        </authorList>
    </citation>
    <scope>IDENTIFICATION</scope>
</reference>
<accession>A0A9J8C4I4</accession>
<dbReference type="GeneTree" id="ENSGT00940000159200"/>
<reference evidence="1" key="2">
    <citation type="submission" date="2025-09" db="UniProtKB">
        <authorList>
            <consortium name="Ensembl"/>
        </authorList>
    </citation>
    <scope>IDENTIFICATION</scope>
</reference>
<name>A0A9J8C4I4_CYPCA</name>
<evidence type="ECO:0000313" key="1">
    <source>
        <dbReference type="Ensembl" id="ENSCCRP00000164939.1"/>
    </source>
</evidence>
<dbReference type="Ensembl" id="ENSCCRT00000191388.1">
    <property type="protein sequence ID" value="ENSCCRP00000164939.1"/>
    <property type="gene ID" value="ENSCCRG00000014588.2"/>
</dbReference>
<dbReference type="InterPro" id="IPR013783">
    <property type="entry name" value="Ig-like_fold"/>
</dbReference>